<evidence type="ECO:0000313" key="5">
    <source>
        <dbReference type="Proteomes" id="UP000316217"/>
    </source>
</evidence>
<dbReference type="Pfam" id="PF02514">
    <property type="entry name" value="CobN-Mg_chel"/>
    <property type="match status" value="1"/>
</dbReference>
<dbReference type="RefSeq" id="WP_125672545.1">
    <property type="nucleotide sequence ID" value="NZ_RCOS01000155.1"/>
</dbReference>
<reference evidence="3 5" key="2">
    <citation type="journal article" date="2019" name="Nat. Microbiol.">
        <title>Wide diversity of methane and short-chain alkane metabolisms in uncultured archaea.</title>
        <authorList>
            <person name="Borrel G."/>
            <person name="Adam P.S."/>
            <person name="McKay L.J."/>
            <person name="Chen L.X."/>
            <person name="Sierra-Garcia I.N."/>
            <person name="Sieber C.M."/>
            <person name="Letourneur Q."/>
            <person name="Ghozlane A."/>
            <person name="Andersen G.L."/>
            <person name="Li W.J."/>
            <person name="Hallam S.J."/>
            <person name="Muyzer G."/>
            <person name="de Oliveira V.M."/>
            <person name="Inskeep W.P."/>
            <person name="Banfield J.F."/>
            <person name="Gribaldo S."/>
        </authorList>
    </citation>
    <scope>NUCLEOTIDE SEQUENCE [LARGE SCALE GENOMIC DNA]</scope>
    <source>
        <strain evidence="3">NM4</strain>
    </source>
</reference>
<evidence type="ECO:0000313" key="4">
    <source>
        <dbReference type="Proteomes" id="UP000277582"/>
    </source>
</evidence>
<dbReference type="Proteomes" id="UP000277582">
    <property type="component" value="Unassembled WGS sequence"/>
</dbReference>
<evidence type="ECO:0000313" key="3">
    <source>
        <dbReference type="EMBL" id="RZN62554.1"/>
    </source>
</evidence>
<organism evidence="2 4">
    <name type="scientific">Candidatus Methanodesulfokora washburnensis</name>
    <dbReference type="NCBI Taxonomy" id="2478471"/>
    <lineage>
        <taxon>Archaea</taxon>
        <taxon>Thermoproteota</taxon>
        <taxon>Candidatus Korarchaeia</taxon>
        <taxon>Candidatus Korarchaeia incertae sedis</taxon>
        <taxon>Candidatus Methanodesulfokora</taxon>
    </lineage>
</organism>
<dbReference type="OrthoDB" id="192131at2157"/>
<sequence>MQRCELRPRQDLSRKVEKAFLRALDIVERIRKSGKAEYEGFFTGVSGGYVEPGASGALTRGKIEILPTGRNFYAVDPTTLPTPAAWKVGIDTAEKLIKYYLEKHGRYPESVGQVLWSIDGYKADGEQLAQILYLLGVKPVWRPDGSVKELEVIPLDELKRPRIDCVINMSGIVRDTLPNYIYLIDEAVTKVASLDEPLDMNYVRKHYMEHLSKLMEMGKSTAEAQDISLSRIFCAPPGAYGVGVNLAVEASAWKNDDDLAKTWIQWTSYAYSRKHFGKPAPEGLVLSLSTVDVINRNHMSDEHDIFGCCCYFSFHGGFFNAVKVLTGRNDIEIVTVDTRDISSTQVRGMKDEIERIVRAKLLNPVWIDEMKKHGYRGANEFSRKILHLYGWSATTKLVDKWVFDEITNTYVLNEEMRRWFEENNVWALEEIARRLIEAAERGLWNPSEEMLQRLREVYGEIEGILEESIGEGEVQGGAIQIYTSEDDQHWKERMQDVEKVISMLKKVS</sequence>
<name>A0A3R9PER0_9CREN</name>
<dbReference type="InterPro" id="IPR003672">
    <property type="entry name" value="CobN/Mg_chltase"/>
</dbReference>
<comment type="caution">
    <text evidence="2">The sequence shown here is derived from an EMBL/GenBank/DDBJ whole genome shotgun (WGS) entry which is preliminary data.</text>
</comment>
<accession>A0A3R9PER0</accession>
<proteinExistence type="predicted"/>
<dbReference type="EMBL" id="RXII01000044">
    <property type="protein sequence ID" value="RZN62554.1"/>
    <property type="molecule type" value="Genomic_DNA"/>
</dbReference>
<dbReference type="AlphaFoldDB" id="A0A3R9PER0"/>
<keyword evidence="4" id="KW-1185">Reference proteome</keyword>
<dbReference type="Proteomes" id="UP000316217">
    <property type="component" value="Unassembled WGS sequence"/>
</dbReference>
<dbReference type="PANTHER" id="PTHR44119">
    <property type="entry name" value="MAGNESIUM-CHELATASE SUBUNIT CHLH, CHLOROPLASTIC"/>
    <property type="match status" value="1"/>
</dbReference>
<reference evidence="2 4" key="1">
    <citation type="submission" date="2018-10" db="EMBL/GenBank/DDBJ databases">
        <title>Co-occurring genomic capacity for anaerobic methane metabolism and dissimilatory sulfite reduction discovered in the Korarchaeota.</title>
        <authorList>
            <person name="Mckay L.J."/>
            <person name="Dlakic M."/>
            <person name="Fields M.W."/>
            <person name="Delmont T.O."/>
            <person name="Eren A.M."/>
            <person name="Jay Z.J."/>
            <person name="Klingelsmith K.B."/>
            <person name="Rusch D.B."/>
            <person name="Inskeep W.P."/>
        </authorList>
    </citation>
    <scope>NUCLEOTIDE SEQUENCE [LARGE SCALE GENOMIC DNA]</scope>
    <source>
        <strain evidence="2 4">MDKW</strain>
    </source>
</reference>
<evidence type="ECO:0000313" key="2">
    <source>
        <dbReference type="EMBL" id="RSN72417.1"/>
    </source>
</evidence>
<dbReference type="PANTHER" id="PTHR44119:SF7">
    <property type="entry name" value="MAGNESIUM CHELATASE SUBUNIT"/>
    <property type="match status" value="1"/>
</dbReference>
<feature type="domain" description="CobN/magnesium chelatase" evidence="1">
    <location>
        <begin position="20"/>
        <end position="450"/>
    </location>
</feature>
<dbReference type="EMBL" id="RCOS01000155">
    <property type="protein sequence ID" value="RSN72417.1"/>
    <property type="molecule type" value="Genomic_DNA"/>
</dbReference>
<evidence type="ECO:0000259" key="1">
    <source>
        <dbReference type="Pfam" id="PF02514"/>
    </source>
</evidence>
<gene>
    <name evidence="2" type="ORF">D6D85_13885</name>
    <name evidence="3" type="ORF">EF810_02490</name>
</gene>
<protein>
    <submittedName>
        <fullName evidence="2">Cobaltochelatase subunit CobN</fullName>
    </submittedName>
</protein>